<organism evidence="3 4">
    <name type="scientific">Candidatus Paralactobacillus gallistercoris</name>
    <dbReference type="NCBI Taxonomy" id="2838724"/>
    <lineage>
        <taxon>Bacteria</taxon>
        <taxon>Bacillati</taxon>
        <taxon>Bacillota</taxon>
        <taxon>Bacilli</taxon>
        <taxon>Lactobacillales</taxon>
        <taxon>Lactobacillaceae</taxon>
        <taxon>Lactobacillus</taxon>
    </lineage>
</organism>
<proteinExistence type="inferred from homology"/>
<reference evidence="3" key="2">
    <citation type="submission" date="2021-04" db="EMBL/GenBank/DDBJ databases">
        <authorList>
            <person name="Gilroy R."/>
        </authorList>
    </citation>
    <scope>NUCLEOTIDE SEQUENCE</scope>
    <source>
        <strain evidence="3">F6-6636</strain>
    </source>
</reference>
<evidence type="ECO:0000313" key="3">
    <source>
        <dbReference type="EMBL" id="MBU3852053.1"/>
    </source>
</evidence>
<name>A0A948TK00_9LACO</name>
<dbReference type="EMBL" id="JAHLFS010000063">
    <property type="protein sequence ID" value="MBU3852053.1"/>
    <property type="molecule type" value="Genomic_DNA"/>
</dbReference>
<dbReference type="PANTHER" id="PTHR33219">
    <property type="entry name" value="YLMG HOMOLOG PROTEIN 2, CHLOROPLASTIC"/>
    <property type="match status" value="1"/>
</dbReference>
<feature type="transmembrane region" description="Helical" evidence="2">
    <location>
        <begin position="56"/>
        <end position="77"/>
    </location>
</feature>
<protein>
    <submittedName>
        <fullName evidence="3">YggT family protein</fullName>
    </submittedName>
</protein>
<dbReference type="Proteomes" id="UP000777303">
    <property type="component" value="Unassembled WGS sequence"/>
</dbReference>
<evidence type="ECO:0000313" key="4">
    <source>
        <dbReference type="Proteomes" id="UP000777303"/>
    </source>
</evidence>
<gene>
    <name evidence="3" type="ORF">H9901_05080</name>
</gene>
<dbReference type="InterPro" id="IPR003425">
    <property type="entry name" value="CCB3/YggT"/>
</dbReference>
<keyword evidence="2" id="KW-0472">Membrane</keyword>
<keyword evidence="2" id="KW-0812">Transmembrane</keyword>
<dbReference type="Pfam" id="PF02325">
    <property type="entry name" value="CCB3_YggT"/>
    <property type="match status" value="1"/>
</dbReference>
<dbReference type="GO" id="GO:0016020">
    <property type="term" value="C:membrane"/>
    <property type="evidence" value="ECO:0007669"/>
    <property type="project" value="InterPro"/>
</dbReference>
<evidence type="ECO:0000256" key="2">
    <source>
        <dbReference type="SAM" id="Phobius"/>
    </source>
</evidence>
<comment type="similarity">
    <text evidence="1">Belongs to the YggT family.</text>
</comment>
<feature type="transmembrane region" description="Helical" evidence="2">
    <location>
        <begin position="12"/>
        <end position="30"/>
    </location>
</feature>
<reference evidence="3" key="1">
    <citation type="journal article" date="2021" name="PeerJ">
        <title>Extensive microbial diversity within the chicken gut microbiome revealed by metagenomics and culture.</title>
        <authorList>
            <person name="Gilroy R."/>
            <person name="Ravi A."/>
            <person name="Getino M."/>
            <person name="Pursley I."/>
            <person name="Horton D.L."/>
            <person name="Alikhan N.F."/>
            <person name="Baker D."/>
            <person name="Gharbi K."/>
            <person name="Hall N."/>
            <person name="Watson M."/>
            <person name="Adriaenssens E.M."/>
            <person name="Foster-Nyarko E."/>
            <person name="Jarju S."/>
            <person name="Secka A."/>
            <person name="Antonio M."/>
            <person name="Oren A."/>
            <person name="Chaudhuri R.R."/>
            <person name="La Ragione R."/>
            <person name="Hildebrand F."/>
            <person name="Pallen M.J."/>
        </authorList>
    </citation>
    <scope>NUCLEOTIDE SEQUENCE</scope>
    <source>
        <strain evidence="3">F6-6636</strain>
    </source>
</reference>
<keyword evidence="2" id="KW-1133">Transmembrane helix</keyword>
<dbReference type="PANTHER" id="PTHR33219:SF14">
    <property type="entry name" value="PROTEIN COFACTOR ASSEMBLY OF COMPLEX C SUBUNIT B CCB3, CHLOROPLASTIC-RELATED"/>
    <property type="match status" value="1"/>
</dbReference>
<comment type="caution">
    <text evidence="3">The sequence shown here is derived from an EMBL/GenBank/DDBJ whole genome shotgun (WGS) entry which is preliminary data.</text>
</comment>
<evidence type="ECO:0000256" key="1">
    <source>
        <dbReference type="ARBA" id="ARBA00010894"/>
    </source>
</evidence>
<sequence>MFLYVVSHVVNWLIELYILAICVSALLSWFPNAYHSRFGQWLNGIVAPYINIFERFIPPIFGLDFSPMIAIFVLVILENLLNRLFIML</sequence>
<dbReference type="AlphaFoldDB" id="A0A948TK00"/>
<accession>A0A948TK00</accession>